<dbReference type="OrthoDB" id="2555863at2759"/>
<proteinExistence type="predicted"/>
<dbReference type="EMBL" id="DF830072">
    <property type="protein sequence ID" value="GAK64501.1"/>
    <property type="molecule type" value="Genomic_DNA"/>
</dbReference>
<dbReference type="Proteomes" id="UP000053758">
    <property type="component" value="Unassembled WGS sequence"/>
</dbReference>
<evidence type="ECO:0000313" key="2">
    <source>
        <dbReference type="Proteomes" id="UP000053758"/>
    </source>
</evidence>
<gene>
    <name evidence="1" type="ORF">PAN0_005d2715</name>
</gene>
<reference evidence="2" key="1">
    <citation type="journal article" date="2014" name="Genome Announc.">
        <title>Draft Genome Sequence of the Yeast Pseudozyma antarctica Type Strain JCM10317, a Producer of the Glycolipid Biosurfactants, Mannosylerythritol Lipids.</title>
        <authorList>
            <person name="Saika A."/>
            <person name="Koike H."/>
            <person name="Hori T."/>
            <person name="Fukuoka T."/>
            <person name="Sato S."/>
            <person name="Habe H."/>
            <person name="Kitamoto D."/>
            <person name="Morita T."/>
        </authorList>
    </citation>
    <scope>NUCLEOTIDE SEQUENCE [LARGE SCALE GENOMIC DNA]</scope>
    <source>
        <strain evidence="2">JCM 10317</strain>
    </source>
</reference>
<dbReference type="GeneID" id="26303593"/>
<protein>
    <submittedName>
        <fullName evidence="1">Uncharacterized protein</fullName>
    </submittedName>
</protein>
<dbReference type="HOGENOM" id="CLU_038289_0_0_1"/>
<keyword evidence="2" id="KW-1185">Reference proteome</keyword>
<dbReference type="AlphaFoldDB" id="A0A081CCV5"/>
<sequence length="401" mass="43269">MSRETPKESLGFFSVLLGRGTTNLKQGASQGVEGRTVQPATSQGSTAAARASLSRETNRRDTAANAPAPRVSGAAAFEAAVRSHARSSMDRSRSNIRDDARPQQLSSAMRSSQKDRFFDAHEGPEEPKQSTSARSRHARHVSFQSPASSLRKGRSVERGIDAAARSSRKSLSTPAPARTEPRPTKSKHSRSLSKAEQEARDWNSSTATLQNVEEPRAHSTRDRRPTKGAYPLATDARRDSFQAVRASGPDRVIIVTSAPGTLDRRAPLESKPFASPQLAAPVPVARRPGPTPVVASKTRHAPRDGTKTSTRDSAVEPSKSNRQRSGSARPSAADVDADAARAARRSQRRNDTNAPRISTSSRPLPTAEMGDSRRHPVSQTDGGMLPPRDRHADSRLRGLRS</sequence>
<organism evidence="1 2">
    <name type="scientific">Pseudozyma antarctica</name>
    <name type="common">Yeast</name>
    <name type="synonym">Candida antarctica</name>
    <dbReference type="NCBI Taxonomy" id="84753"/>
    <lineage>
        <taxon>Eukaryota</taxon>
        <taxon>Fungi</taxon>
        <taxon>Dikarya</taxon>
        <taxon>Basidiomycota</taxon>
        <taxon>Ustilaginomycotina</taxon>
        <taxon>Ustilaginomycetes</taxon>
        <taxon>Ustilaginales</taxon>
        <taxon>Ustilaginaceae</taxon>
        <taxon>Moesziomyces</taxon>
    </lineage>
</organism>
<name>A0A081CCV5_PSEA2</name>
<accession>A0A081CCV5</accession>
<dbReference type="RefSeq" id="XP_014657441.1">
    <property type="nucleotide sequence ID" value="XM_014801955.1"/>
</dbReference>
<evidence type="ECO:0000313" key="1">
    <source>
        <dbReference type="EMBL" id="GAK64501.1"/>
    </source>
</evidence>